<name>A0A873WEN3_9CAUD</name>
<reference evidence="1" key="1">
    <citation type="submission" date="2020-07" db="EMBL/GenBank/DDBJ databases">
        <title>Complete genome sequence of Streptomyces phage Sentinel.</title>
        <authorList>
            <person name="Talcott A.F."/>
            <person name="Ramsey J."/>
            <person name="Moreland R."/>
            <person name="Hernandez I."/>
            <person name="Clark J.D."/>
            <person name="Liu M."/>
            <person name="Burrowes B."/>
        </authorList>
    </citation>
    <scope>NUCLEOTIDE SEQUENCE</scope>
</reference>
<gene>
    <name evidence="1" type="ORF">CPT_Sentinel_056</name>
</gene>
<evidence type="ECO:0000313" key="2">
    <source>
        <dbReference type="Proteomes" id="UP000663080"/>
    </source>
</evidence>
<sequence length="127" mass="13660">MAAPALMSQATTRGDTPVTTVHIPTLKAAEAARDEAMQRVYDSAAEEWKAQAHATIIAVADSLGKFTVDDLWDAGLVKPDEPRALGPVLRKSARDGFIRQTGLYAKSRYRNATPIPVWVDATAPVTA</sequence>
<proteinExistence type="predicted"/>
<accession>A0A873WEN3</accession>
<organism evidence="1 2">
    <name type="scientific">Streptomyces phage Sentinel</name>
    <dbReference type="NCBI Taxonomy" id="2767584"/>
    <lineage>
        <taxon>Viruses</taxon>
        <taxon>Duplodnaviria</taxon>
        <taxon>Heunggongvirae</taxon>
        <taxon>Uroviricota</taxon>
        <taxon>Caudoviricetes</taxon>
        <taxon>Arquatrovirinae</taxon>
        <taxon>Sentinelvirus</taxon>
        <taxon>Sentinelvirus sentinel</taxon>
    </lineage>
</organism>
<evidence type="ECO:0000313" key="1">
    <source>
        <dbReference type="EMBL" id="QPB09890.1"/>
    </source>
</evidence>
<keyword evidence="2" id="KW-1185">Reference proteome</keyword>
<protein>
    <submittedName>
        <fullName evidence="1">Uncharacterized protein</fullName>
    </submittedName>
</protein>
<dbReference type="EMBL" id="MT701597">
    <property type="protein sequence ID" value="QPB09890.1"/>
    <property type="molecule type" value="Genomic_DNA"/>
</dbReference>
<dbReference type="Proteomes" id="UP000663080">
    <property type="component" value="Segment"/>
</dbReference>